<organism evidence="6">
    <name type="scientific">Tanacetum cinerariifolium</name>
    <name type="common">Dalmatian daisy</name>
    <name type="synonym">Chrysanthemum cinerariifolium</name>
    <dbReference type="NCBI Taxonomy" id="118510"/>
    <lineage>
        <taxon>Eukaryota</taxon>
        <taxon>Viridiplantae</taxon>
        <taxon>Streptophyta</taxon>
        <taxon>Embryophyta</taxon>
        <taxon>Tracheophyta</taxon>
        <taxon>Spermatophyta</taxon>
        <taxon>Magnoliopsida</taxon>
        <taxon>eudicotyledons</taxon>
        <taxon>Gunneridae</taxon>
        <taxon>Pentapetalae</taxon>
        <taxon>asterids</taxon>
        <taxon>campanulids</taxon>
        <taxon>Asterales</taxon>
        <taxon>Asteraceae</taxon>
        <taxon>Asteroideae</taxon>
        <taxon>Anthemideae</taxon>
        <taxon>Anthemidinae</taxon>
        <taxon>Tanacetum</taxon>
    </lineage>
</organism>
<name>A0A6L2JT02_TANCI</name>
<evidence type="ECO:0000259" key="5">
    <source>
        <dbReference type="Pfam" id="PF25597"/>
    </source>
</evidence>
<dbReference type="InterPro" id="IPR057670">
    <property type="entry name" value="SH3_retrovirus"/>
</dbReference>
<dbReference type="Pfam" id="PF25597">
    <property type="entry name" value="SH3_retrovirus"/>
    <property type="match status" value="1"/>
</dbReference>
<evidence type="ECO:0000256" key="1">
    <source>
        <dbReference type="ARBA" id="ARBA00022723"/>
    </source>
</evidence>
<feature type="compositionally biased region" description="Basic residues" evidence="3">
    <location>
        <begin position="521"/>
        <end position="530"/>
    </location>
</feature>
<feature type="compositionally biased region" description="Acidic residues" evidence="3">
    <location>
        <begin position="1088"/>
        <end position="1102"/>
    </location>
</feature>
<dbReference type="GO" id="GO:0046872">
    <property type="term" value="F:metal ion binding"/>
    <property type="evidence" value="ECO:0007669"/>
    <property type="project" value="UniProtKB-KW"/>
</dbReference>
<protein>
    <submittedName>
        <fullName evidence="6">Retrovirus-related Pol polyprotein from transposon TNT 1-94</fullName>
    </submittedName>
</protein>
<evidence type="ECO:0000313" key="6">
    <source>
        <dbReference type="EMBL" id="GEU39839.1"/>
    </source>
</evidence>
<evidence type="ECO:0000256" key="3">
    <source>
        <dbReference type="SAM" id="MobiDB-lite"/>
    </source>
</evidence>
<feature type="region of interest" description="Disordered" evidence="3">
    <location>
        <begin position="1086"/>
        <end position="1138"/>
    </location>
</feature>
<dbReference type="Pfam" id="PF07727">
    <property type="entry name" value="RVT_2"/>
    <property type="match status" value="1"/>
</dbReference>
<dbReference type="GO" id="GO:0016787">
    <property type="term" value="F:hydrolase activity"/>
    <property type="evidence" value="ECO:0007669"/>
    <property type="project" value="UniProtKB-KW"/>
</dbReference>
<feature type="compositionally biased region" description="Polar residues" evidence="3">
    <location>
        <begin position="491"/>
        <end position="520"/>
    </location>
</feature>
<dbReference type="InterPro" id="IPR013103">
    <property type="entry name" value="RVT_2"/>
</dbReference>
<feature type="domain" description="Reverse transcriptase Ty1/copia-type" evidence="4">
    <location>
        <begin position="980"/>
        <end position="1067"/>
    </location>
</feature>
<feature type="compositionally biased region" description="Acidic residues" evidence="3">
    <location>
        <begin position="1109"/>
        <end position="1136"/>
    </location>
</feature>
<gene>
    <name evidence="6" type="ORF">Tci_011817</name>
</gene>
<feature type="compositionally biased region" description="Polar residues" evidence="3">
    <location>
        <begin position="831"/>
        <end position="860"/>
    </location>
</feature>
<feature type="domain" description="Retroviral polymerase SH3-like" evidence="5">
    <location>
        <begin position="699"/>
        <end position="752"/>
    </location>
</feature>
<keyword evidence="1" id="KW-0479">Metal-binding</keyword>
<dbReference type="PANTHER" id="PTHR42648">
    <property type="entry name" value="TRANSPOSASE, PUTATIVE-RELATED"/>
    <property type="match status" value="1"/>
</dbReference>
<evidence type="ECO:0000259" key="4">
    <source>
        <dbReference type="Pfam" id="PF07727"/>
    </source>
</evidence>
<feature type="region of interest" description="Disordered" evidence="3">
    <location>
        <begin position="491"/>
        <end position="530"/>
    </location>
</feature>
<dbReference type="EMBL" id="BKCJ010001223">
    <property type="protein sequence ID" value="GEU39839.1"/>
    <property type="molecule type" value="Genomic_DNA"/>
</dbReference>
<sequence>MILEFIENGPLIWPSIGENGVTRPKKYSELSATEAIQSDCDVKATNIILQGLPPEVYALERKWKGNMSKQCTKPKRKRDASWFKDKVLLVQAQANGQILHEEELAFLADLGITEEALAEVHNPDNLDTNLTNQDVQAMLSSKQSNVVNHSETKITSDSNIIPYSQTFNRKRIFNANGFLLKNDFKKEESRNIDRGNALEKGIKQLDNIVFKRDQSAQTVYMLTKPQFFYDHITKQAVGFQNHFYLKKAQQLEPKLYDGNVIEKTSAIVIPDFEETLILAEASHSKMLLKQKDPMMFEKKVNTTPVDFDNSVNSPKPTFSSRPTIVEVPKELPKVSMVNTSLKKLKHHLAGFDVFVKERTIATAITEGSDNSISNHSAPSFDHYFELNELKAQSQEKDTVISKFKERITSVSDLKDDLRKLKGKALADDVVTSYFIASEMLNVDVEPLALKLLNNRTIHSDYLRHTQEQAAILNEKLLILIRQTCPRISGSNGVKLSTSASGSQPSGNTKNYKIQRPPRSTQKNKVKAHPRTIKSSLKNKNCVVKPKGTASVQHSNLNANFKLICVTCHGLGNACPLTRITTTTKVPSRKPIDVEIDTPKPVVTLVYSRKPRKSKSTDPVSKSKVIKSVPTNKKNPVNLGDPQFPMFHLPLLMNAEAVSTACYTQNRSIIRLRHGKTPYELLHDKLPDLSFFHVFDALYYLTNDNENLSKLQPKADIGIFVGYAPTKKAFWIYNRRTRRNIETIHVDFNELTTIASEHNCSGPVLHEMTTATISSGLVPSTPPSTPFVPPSRSDWDILFQLLFDELLTPPPSVDHPTPKIIALILAPEPAASNGSPSSTTVDQDEPSLSNSQTTPETQSLIIPSDVEKDNHDLDVAHKNNDSFFGIPIPEVPSDQSSSTDIIHTIVHLDHQISEHNSKWTKDHPLENIIGQLARPVSTRMQLHEQASFCYYDAFLTYVEPKTYKDALTQSCWIEAMQEELNELEAIRIFLAFAAHMNMVVYQIDVKITFQNGNLREEVYVSQPNEFGDRDNSNHVYKLKKALYGLKQALHVWCDMLYSFFISQDFSKGSLDPTVTFLSFRIVTESDPKEDPEEYKDDELEDGPFDYPMDGGDDGDDDDGDLSGDDADDEDEEKEDDEHLAPAYFDVVIPTIELISLPKGTEAGAISLPPEAKVERLLAMPTPPPSPLTSLSPPFVGERLARCTALSACPLPPPVPSPLLPSFRCPTQIQTLRMASTQALIDVVTAALPLPLLPPLPPPLYIPPPVNHRDDVPKTDMPPHKRLCLSTLGSRYEAKESSIARPTEGQRIDYGFISTLDAKARRRGIEEVGYGIRDTWIDPTEAVPEIAPMTLGEVNTRVTELAELHEDDIQDLYALLEDARDSRTCISQRVTMDSQRVDLLMEDRIAHQETILIVEEEAYAVREAWAHSI</sequence>
<reference evidence="6" key="1">
    <citation type="journal article" date="2019" name="Sci. Rep.">
        <title>Draft genome of Tanacetum cinerariifolium, the natural source of mosquito coil.</title>
        <authorList>
            <person name="Yamashiro T."/>
            <person name="Shiraishi A."/>
            <person name="Satake H."/>
            <person name="Nakayama K."/>
        </authorList>
    </citation>
    <scope>NUCLEOTIDE SEQUENCE</scope>
</reference>
<evidence type="ECO:0000256" key="2">
    <source>
        <dbReference type="ARBA" id="ARBA00022801"/>
    </source>
</evidence>
<comment type="caution">
    <text evidence="6">The sequence shown here is derived from an EMBL/GenBank/DDBJ whole genome shotgun (WGS) entry which is preliminary data.</text>
</comment>
<feature type="region of interest" description="Disordered" evidence="3">
    <location>
        <begin position="830"/>
        <end position="860"/>
    </location>
</feature>
<accession>A0A6L2JT02</accession>
<proteinExistence type="predicted"/>
<dbReference type="PANTHER" id="PTHR42648:SF32">
    <property type="entry name" value="RIBONUCLEASE H-LIKE DOMAIN, GAG-PRE-INTEGRASE DOMAIN PROTEIN-RELATED"/>
    <property type="match status" value="1"/>
</dbReference>
<keyword evidence="2" id="KW-0378">Hydrolase</keyword>
<dbReference type="InterPro" id="IPR039537">
    <property type="entry name" value="Retrotran_Ty1/copia-like"/>
</dbReference>